<keyword evidence="2" id="KW-0274">FAD</keyword>
<comment type="similarity">
    <text evidence="1">Belongs to the GMC oxidoreductase family.</text>
</comment>
<dbReference type="InterPro" id="IPR053208">
    <property type="entry name" value="GMC_Oxidoreductase_CD"/>
</dbReference>
<dbReference type="SUPFAM" id="SSF54373">
    <property type="entry name" value="FAD-linked reductases, C-terminal domain"/>
    <property type="match status" value="1"/>
</dbReference>
<proteinExistence type="inferred from homology"/>
<protein>
    <submittedName>
        <fullName evidence="5">GMC oxidoreductase</fullName>
    </submittedName>
</protein>
<name>A0A9P9BSD7_9PEZI</name>
<dbReference type="PROSITE" id="PS00624">
    <property type="entry name" value="GMC_OXRED_2"/>
    <property type="match status" value="1"/>
</dbReference>
<evidence type="ECO:0000313" key="6">
    <source>
        <dbReference type="Proteomes" id="UP000756346"/>
    </source>
</evidence>
<keyword evidence="2" id="KW-0285">Flavoprotein</keyword>
<accession>A0A9P9BSD7</accession>
<gene>
    <name evidence="5" type="ORF">B0I36DRAFT_363363</name>
</gene>
<dbReference type="GeneID" id="70188337"/>
<dbReference type="SUPFAM" id="SSF51905">
    <property type="entry name" value="FAD/NAD(P)-binding domain"/>
    <property type="match status" value="1"/>
</dbReference>
<sequence length="491" mass="52398">MQIPLITLKEALLLALGEAAAAQVEQSAYDYIVAGAGAAGIVAAEQLSQSGRKVLLLERGGPSLYSTGNTQQVLTWNDTMTTYEARPSWHWDVPKGIAQAAAELYEHLPGTNLASEDGKRYDDAAFDITSRFLLANGWSETDAIKDPEAKELVYAHPAWSIANGLRDTPVRKILDAAKARACFSLQLGAKVLRAIRTGSKVTGVEVERADGTREIIPLAEDGALLVAAGTHSTPRVLFNSGIGPAAQIDIVAGGTTNWIELPVGRSLKNHAVATITLTGAKENVPALHATAFPSPSQENIDLFAHSSGVLMQSSQRLNFWTSLNTTTTRQYAVQGTVRAGANSTISIQLYLTHGTSSLGEVSITPDGKTNMTISPLLRSAEDREAMSAGVNMFLEYARLPDSILTVADNVTAEAILTKIASGAHNLGTAQMRVSNDGKSVVDEDTKVWGTDNLFVVDGSFHPKVPTGNTQAPIMIAAKYAAKRILALRRDW</sequence>
<dbReference type="PANTHER" id="PTHR47190:SF4">
    <property type="entry name" value="DEHYDROGENASE, PUTATIVE-RELATED"/>
    <property type="match status" value="1"/>
</dbReference>
<dbReference type="GO" id="GO:0050660">
    <property type="term" value="F:flavin adenine dinucleotide binding"/>
    <property type="evidence" value="ECO:0007669"/>
    <property type="project" value="InterPro"/>
</dbReference>
<evidence type="ECO:0000256" key="2">
    <source>
        <dbReference type="PIRSR" id="PIRSR000137-2"/>
    </source>
</evidence>
<dbReference type="GO" id="GO:0016614">
    <property type="term" value="F:oxidoreductase activity, acting on CH-OH group of donors"/>
    <property type="evidence" value="ECO:0007669"/>
    <property type="project" value="InterPro"/>
</dbReference>
<dbReference type="Gene3D" id="3.50.50.60">
    <property type="entry name" value="FAD/NAD(P)-binding domain"/>
    <property type="match status" value="2"/>
</dbReference>
<evidence type="ECO:0000256" key="3">
    <source>
        <dbReference type="SAM" id="SignalP"/>
    </source>
</evidence>
<dbReference type="InterPro" id="IPR007867">
    <property type="entry name" value="GMC_OxRtase_C"/>
</dbReference>
<dbReference type="Pfam" id="PF05199">
    <property type="entry name" value="GMC_oxred_C"/>
    <property type="match status" value="1"/>
</dbReference>
<comment type="cofactor">
    <cofactor evidence="2">
        <name>FAD</name>
        <dbReference type="ChEBI" id="CHEBI:57692"/>
    </cofactor>
</comment>
<dbReference type="InterPro" id="IPR000172">
    <property type="entry name" value="GMC_OxRdtase_N"/>
</dbReference>
<dbReference type="Proteomes" id="UP000756346">
    <property type="component" value="Unassembled WGS sequence"/>
</dbReference>
<dbReference type="InterPro" id="IPR036188">
    <property type="entry name" value="FAD/NAD-bd_sf"/>
</dbReference>
<dbReference type="PIRSF" id="PIRSF000137">
    <property type="entry name" value="Alcohol_oxidase"/>
    <property type="match status" value="1"/>
</dbReference>
<dbReference type="OrthoDB" id="413885at2759"/>
<feature type="binding site" evidence="2">
    <location>
        <position position="458"/>
    </location>
    <ligand>
        <name>FAD</name>
        <dbReference type="ChEBI" id="CHEBI:57692"/>
    </ligand>
</feature>
<dbReference type="RefSeq" id="XP_046011024.1">
    <property type="nucleotide sequence ID" value="XM_046158791.1"/>
</dbReference>
<keyword evidence="3" id="KW-0732">Signal</keyword>
<comment type="caution">
    <text evidence="5">The sequence shown here is derived from an EMBL/GenBank/DDBJ whole genome shotgun (WGS) entry which is preliminary data.</text>
</comment>
<dbReference type="AlphaFoldDB" id="A0A9P9BSD7"/>
<dbReference type="Gene3D" id="3.30.410.10">
    <property type="entry name" value="Cholesterol Oxidase, domain 2"/>
    <property type="match status" value="1"/>
</dbReference>
<feature type="chain" id="PRO_5040386074" evidence="3">
    <location>
        <begin position="23"/>
        <end position="491"/>
    </location>
</feature>
<evidence type="ECO:0000256" key="1">
    <source>
        <dbReference type="ARBA" id="ARBA00010790"/>
    </source>
</evidence>
<organism evidence="5 6">
    <name type="scientific">Microdochium trichocladiopsis</name>
    <dbReference type="NCBI Taxonomy" id="1682393"/>
    <lineage>
        <taxon>Eukaryota</taxon>
        <taxon>Fungi</taxon>
        <taxon>Dikarya</taxon>
        <taxon>Ascomycota</taxon>
        <taxon>Pezizomycotina</taxon>
        <taxon>Sordariomycetes</taxon>
        <taxon>Xylariomycetidae</taxon>
        <taxon>Xylariales</taxon>
        <taxon>Microdochiaceae</taxon>
        <taxon>Microdochium</taxon>
    </lineage>
</organism>
<feature type="binding site" evidence="2">
    <location>
        <position position="191"/>
    </location>
    <ligand>
        <name>FAD</name>
        <dbReference type="ChEBI" id="CHEBI:57692"/>
    </ligand>
</feature>
<dbReference type="PANTHER" id="PTHR47190">
    <property type="entry name" value="DEHYDROGENASE, PUTATIVE-RELATED"/>
    <property type="match status" value="1"/>
</dbReference>
<reference evidence="5" key="1">
    <citation type="journal article" date="2021" name="Nat. Commun.">
        <title>Genetic determinants of endophytism in the Arabidopsis root mycobiome.</title>
        <authorList>
            <person name="Mesny F."/>
            <person name="Miyauchi S."/>
            <person name="Thiergart T."/>
            <person name="Pickel B."/>
            <person name="Atanasova L."/>
            <person name="Karlsson M."/>
            <person name="Huettel B."/>
            <person name="Barry K.W."/>
            <person name="Haridas S."/>
            <person name="Chen C."/>
            <person name="Bauer D."/>
            <person name="Andreopoulos W."/>
            <person name="Pangilinan J."/>
            <person name="LaButti K."/>
            <person name="Riley R."/>
            <person name="Lipzen A."/>
            <person name="Clum A."/>
            <person name="Drula E."/>
            <person name="Henrissat B."/>
            <person name="Kohler A."/>
            <person name="Grigoriev I.V."/>
            <person name="Martin F.M."/>
            <person name="Hacquard S."/>
        </authorList>
    </citation>
    <scope>NUCLEOTIDE SEQUENCE</scope>
    <source>
        <strain evidence="5">MPI-CAGE-CH-0230</strain>
    </source>
</reference>
<keyword evidence="6" id="KW-1185">Reference proteome</keyword>
<feature type="signal peptide" evidence="3">
    <location>
        <begin position="1"/>
        <end position="22"/>
    </location>
</feature>
<dbReference type="InterPro" id="IPR012132">
    <property type="entry name" value="GMC_OxRdtase"/>
</dbReference>
<dbReference type="Pfam" id="PF00732">
    <property type="entry name" value="GMC_oxred_N"/>
    <property type="match status" value="1"/>
</dbReference>
<dbReference type="EMBL" id="JAGTJQ010000006">
    <property type="protein sequence ID" value="KAH7028736.1"/>
    <property type="molecule type" value="Genomic_DNA"/>
</dbReference>
<feature type="domain" description="Glucose-methanol-choline oxidoreductase N-terminal" evidence="4">
    <location>
        <begin position="229"/>
        <end position="243"/>
    </location>
</feature>
<evidence type="ECO:0000259" key="4">
    <source>
        <dbReference type="PROSITE" id="PS00624"/>
    </source>
</evidence>
<dbReference type="Pfam" id="PF13450">
    <property type="entry name" value="NAD_binding_8"/>
    <property type="match status" value="1"/>
</dbReference>
<evidence type="ECO:0000313" key="5">
    <source>
        <dbReference type="EMBL" id="KAH7028736.1"/>
    </source>
</evidence>